<evidence type="ECO:0000313" key="15">
    <source>
        <dbReference type="Proteomes" id="UP001231518"/>
    </source>
</evidence>
<evidence type="ECO:0000256" key="8">
    <source>
        <dbReference type="ARBA" id="ARBA00023002"/>
    </source>
</evidence>
<evidence type="ECO:0000256" key="3">
    <source>
        <dbReference type="ARBA" id="ARBA00012278"/>
    </source>
</evidence>
<name>A0AAD8DXT9_MYTSE</name>
<comment type="caution">
    <text evidence="14">The sequence shown here is derived from an EMBL/GenBank/DDBJ whole genome shotgun (WGS) entry which is preliminary data.</text>
</comment>
<evidence type="ECO:0000256" key="12">
    <source>
        <dbReference type="SAM" id="Phobius"/>
    </source>
</evidence>
<evidence type="ECO:0000256" key="6">
    <source>
        <dbReference type="ARBA" id="ARBA00022824"/>
    </source>
</evidence>
<dbReference type="InterPro" id="IPR038354">
    <property type="entry name" value="VKOR_sf"/>
</dbReference>
<dbReference type="Proteomes" id="UP001231518">
    <property type="component" value="Chromosome 16"/>
</dbReference>
<feature type="domain" description="Vitamin K epoxide reductase" evidence="13">
    <location>
        <begin position="29"/>
        <end position="173"/>
    </location>
</feature>
<keyword evidence="8" id="KW-0560">Oxidoreductase</keyword>
<keyword evidence="15" id="KW-1185">Reference proteome</keyword>
<dbReference type="SMART" id="SM00756">
    <property type="entry name" value="VKc"/>
    <property type="match status" value="1"/>
</dbReference>
<dbReference type="GO" id="GO:0048038">
    <property type="term" value="F:quinone binding"/>
    <property type="evidence" value="ECO:0007669"/>
    <property type="project" value="UniProtKB-KW"/>
</dbReference>
<keyword evidence="6" id="KW-0256">Endoplasmic reticulum</keyword>
<dbReference type="EC" id="1.17.4.4" evidence="3"/>
<keyword evidence="5" id="KW-0874">Quinone</keyword>
<dbReference type="Gene3D" id="1.20.1440.130">
    <property type="entry name" value="VKOR domain"/>
    <property type="match status" value="1"/>
</dbReference>
<evidence type="ECO:0000256" key="4">
    <source>
        <dbReference type="ARBA" id="ARBA00022692"/>
    </source>
</evidence>
<dbReference type="GO" id="GO:0047057">
    <property type="term" value="F:vitamin-K-epoxide reductase (warfarin-sensitive) activity"/>
    <property type="evidence" value="ECO:0007669"/>
    <property type="project" value="UniProtKB-EC"/>
</dbReference>
<dbReference type="CDD" id="cd12917">
    <property type="entry name" value="VKOR_euk"/>
    <property type="match status" value="1"/>
</dbReference>
<feature type="transmembrane region" description="Helical" evidence="12">
    <location>
        <begin position="101"/>
        <end position="118"/>
    </location>
</feature>
<sequence length="181" mass="19922">MHGHSAILGVIGNVALGLTLLTGEITMQTKRLNRFVVLTSITGILLSTYALYVEMAVEARPGFSALCDIGEYASCSRVLSSEYAKGFGIIPKESPLRIPNPVYGIMFYCLIIFLTTFDQLFVGRLLFLIAVSSIPMCVYLAYLLAFVLHDVCVVCISTYIVNFTLVILAYKKMKAMAAKKK</sequence>
<accession>A0AAD8DXT9</accession>
<dbReference type="InterPro" id="IPR042406">
    <property type="entry name" value="VKORC1/VKORC1L1"/>
</dbReference>
<feature type="transmembrane region" description="Helical" evidence="12">
    <location>
        <begin position="35"/>
        <end position="53"/>
    </location>
</feature>
<evidence type="ECO:0000256" key="1">
    <source>
        <dbReference type="ARBA" id="ARBA00004477"/>
    </source>
</evidence>
<evidence type="ECO:0000256" key="9">
    <source>
        <dbReference type="ARBA" id="ARBA00023136"/>
    </source>
</evidence>
<dbReference type="GO" id="GO:0042373">
    <property type="term" value="P:vitamin K metabolic process"/>
    <property type="evidence" value="ECO:0007669"/>
    <property type="project" value="InterPro"/>
</dbReference>
<evidence type="ECO:0000256" key="2">
    <source>
        <dbReference type="ARBA" id="ARBA00006214"/>
    </source>
</evidence>
<keyword evidence="7 12" id="KW-1133">Transmembrane helix</keyword>
<organism evidence="14 15">
    <name type="scientific">Mythimna separata</name>
    <name type="common">Oriental armyworm</name>
    <name type="synonym">Pseudaletia separata</name>
    <dbReference type="NCBI Taxonomy" id="271217"/>
    <lineage>
        <taxon>Eukaryota</taxon>
        <taxon>Metazoa</taxon>
        <taxon>Ecdysozoa</taxon>
        <taxon>Arthropoda</taxon>
        <taxon>Hexapoda</taxon>
        <taxon>Insecta</taxon>
        <taxon>Pterygota</taxon>
        <taxon>Neoptera</taxon>
        <taxon>Endopterygota</taxon>
        <taxon>Lepidoptera</taxon>
        <taxon>Glossata</taxon>
        <taxon>Ditrysia</taxon>
        <taxon>Noctuoidea</taxon>
        <taxon>Noctuidae</taxon>
        <taxon>Noctuinae</taxon>
        <taxon>Hadenini</taxon>
        <taxon>Mythimna</taxon>
    </lineage>
</organism>
<gene>
    <name evidence="14" type="ORF">PYW07_004604</name>
</gene>
<keyword evidence="9 12" id="KW-0472">Membrane</keyword>
<evidence type="ECO:0000259" key="13">
    <source>
        <dbReference type="SMART" id="SM00756"/>
    </source>
</evidence>
<dbReference type="PANTHER" id="PTHR14519:SF5">
    <property type="entry name" value="VITAMIN K EPOXIDE REDUCTASE COMPLEX SUBUNIT 1-LIKE PROTEIN 1"/>
    <property type="match status" value="1"/>
</dbReference>
<comment type="subcellular location">
    <subcellularLocation>
        <location evidence="1">Endoplasmic reticulum membrane</location>
        <topology evidence="1">Multi-pass membrane protein</topology>
    </subcellularLocation>
</comment>
<dbReference type="PANTHER" id="PTHR14519">
    <property type="entry name" value="VITAMIN K EPOXIDE REDUCTASE COMPLEX, SUBUNIT 1"/>
    <property type="match status" value="1"/>
</dbReference>
<evidence type="ECO:0000256" key="10">
    <source>
        <dbReference type="ARBA" id="ARBA00023157"/>
    </source>
</evidence>
<proteinExistence type="inferred from homology"/>
<keyword evidence="4 12" id="KW-0812">Transmembrane</keyword>
<dbReference type="GO" id="GO:0005789">
    <property type="term" value="C:endoplasmic reticulum membrane"/>
    <property type="evidence" value="ECO:0007669"/>
    <property type="project" value="UniProtKB-SubCell"/>
</dbReference>
<evidence type="ECO:0000256" key="11">
    <source>
        <dbReference type="ARBA" id="ARBA00023284"/>
    </source>
</evidence>
<dbReference type="EMBL" id="JARGEI010000005">
    <property type="protein sequence ID" value="KAJ8731440.1"/>
    <property type="molecule type" value="Genomic_DNA"/>
</dbReference>
<comment type="similarity">
    <text evidence="2">Belongs to the VKOR family.</text>
</comment>
<reference evidence="14" key="1">
    <citation type="submission" date="2023-03" db="EMBL/GenBank/DDBJ databases">
        <title>Chromosome-level genomes of two armyworms, Mythimna separata and Mythimna loreyi, provide insights into the biosynthesis and reception of sex pheromones.</title>
        <authorList>
            <person name="Zhao H."/>
        </authorList>
    </citation>
    <scope>NUCLEOTIDE SEQUENCE</scope>
    <source>
        <strain evidence="14">BeijingLab</strain>
        <tissue evidence="14">Pupa</tissue>
    </source>
</reference>
<keyword evidence="10" id="KW-1015">Disulfide bond</keyword>
<feature type="transmembrane region" description="Helical" evidence="12">
    <location>
        <begin position="151"/>
        <end position="170"/>
    </location>
</feature>
<evidence type="ECO:0000313" key="14">
    <source>
        <dbReference type="EMBL" id="KAJ8731440.1"/>
    </source>
</evidence>
<dbReference type="AlphaFoldDB" id="A0AAD8DXT9"/>
<keyword evidence="11" id="KW-0676">Redox-active center</keyword>
<dbReference type="Pfam" id="PF07884">
    <property type="entry name" value="VKOR"/>
    <property type="match status" value="1"/>
</dbReference>
<feature type="transmembrane region" description="Helical" evidence="12">
    <location>
        <begin position="125"/>
        <end position="145"/>
    </location>
</feature>
<evidence type="ECO:0000256" key="5">
    <source>
        <dbReference type="ARBA" id="ARBA00022719"/>
    </source>
</evidence>
<protein>
    <recommendedName>
        <fullName evidence="3">vitamin-K-epoxide reductase (warfarin-sensitive)</fullName>
        <ecNumber evidence="3">1.17.4.4</ecNumber>
    </recommendedName>
</protein>
<evidence type="ECO:0000256" key="7">
    <source>
        <dbReference type="ARBA" id="ARBA00022989"/>
    </source>
</evidence>
<dbReference type="InterPro" id="IPR012932">
    <property type="entry name" value="VKOR"/>
</dbReference>
<feature type="transmembrane region" description="Helical" evidence="12">
    <location>
        <begin position="6"/>
        <end position="23"/>
    </location>
</feature>